<protein>
    <submittedName>
        <fullName evidence="4">Putative deoxynucleoside kinase</fullName>
    </submittedName>
</protein>
<keyword evidence="2" id="KW-0547">Nucleotide-binding</keyword>
<dbReference type="Pfam" id="PF01712">
    <property type="entry name" value="dNK"/>
    <property type="match status" value="1"/>
</dbReference>
<organism evidence="4">
    <name type="scientific">Rhinella marina erythrocytic-like virus</name>
    <dbReference type="NCBI Taxonomy" id="2859906"/>
    <lineage>
        <taxon>Viruses</taxon>
        <taxon>Varidnaviria</taxon>
        <taxon>Bamfordvirae</taxon>
        <taxon>Nucleocytoviricota</taxon>
        <taxon>Megaviricetes</taxon>
        <taxon>Pimascovirales</taxon>
        <taxon>Pimascovirales incertae sedis</taxon>
        <taxon>Iridoviridae</taxon>
    </lineage>
</organism>
<sequence>MPKVFAVDGNIGVGKSTLLRELKSRGYTVFEEPIDIWYPLLKFCQQDMAKWTYILQVTILSHYLKLQDIIKTLNIPVVFIERCALANKAFTYVAHENKTLTDIEFNILEEIYKLNTLIPDKTFLLKCSSATCLNRIKTRNRQGEEFMTIQYLDQIHKYYDMLFKDYNVVHIDCEASPEVVLSNILNYM</sequence>
<dbReference type="SUPFAM" id="SSF52540">
    <property type="entry name" value="P-loop containing nucleoside triphosphate hydrolases"/>
    <property type="match status" value="1"/>
</dbReference>
<keyword evidence="4" id="KW-0418">Kinase</keyword>
<dbReference type="PANTHER" id="PTHR10513:SF35">
    <property type="entry name" value="DEOXYADENOSINE KINASE"/>
    <property type="match status" value="1"/>
</dbReference>
<reference evidence="4" key="1">
    <citation type="submission" date="2021-02" db="EMBL/GenBank/DDBJ databases">
        <title>Distinct virome patterns of the invasive cane toad (Rhinella marina) across its native and introduced ranges.</title>
        <authorList>
            <person name="Russo A.G."/>
            <person name="Harding E.F."/>
            <person name="Yan G.J."/>
            <person name="Selechnik D."/>
            <person name="Ducatez S."/>
            <person name="DeVore J.L."/>
            <person name="Zhou J."/>
            <person name="Sarma R.R."/>
            <person name="Lee Y.P."/>
            <person name="Richardson M.F."/>
            <person name="Shine R."/>
            <person name="Rollins L.A."/>
            <person name="White P.A."/>
        </authorList>
    </citation>
    <scope>NUCLEOTIDE SEQUENCE</scope>
</reference>
<feature type="active site" description="Proton acceptor" evidence="1">
    <location>
        <position position="81"/>
    </location>
</feature>
<dbReference type="InterPro" id="IPR050566">
    <property type="entry name" value="Deoxyribonucleoside_kinase"/>
</dbReference>
<dbReference type="PANTHER" id="PTHR10513">
    <property type="entry name" value="DEOXYNUCLEOSIDE KINASE"/>
    <property type="match status" value="1"/>
</dbReference>
<proteinExistence type="predicted"/>
<dbReference type="EMBL" id="MW582945">
    <property type="protein sequence ID" value="QXT57830.1"/>
    <property type="molecule type" value="Genomic_DNA"/>
</dbReference>
<feature type="binding site" evidence="2">
    <location>
        <begin position="9"/>
        <end position="17"/>
    </location>
    <ligand>
        <name>ATP</name>
        <dbReference type="ChEBI" id="CHEBI:30616"/>
    </ligand>
</feature>
<dbReference type="InterPro" id="IPR027417">
    <property type="entry name" value="P-loop_NTPase"/>
</dbReference>
<keyword evidence="4" id="KW-0808">Transferase</keyword>
<evidence type="ECO:0000313" key="4">
    <source>
        <dbReference type="EMBL" id="QXT57830.1"/>
    </source>
</evidence>
<dbReference type="PIRSF" id="PIRSF000705">
    <property type="entry name" value="DNK"/>
    <property type="match status" value="1"/>
</dbReference>
<feature type="domain" description="Deoxynucleoside kinase" evidence="3">
    <location>
        <begin position="5"/>
        <end position="169"/>
    </location>
</feature>
<feature type="binding site" evidence="2">
    <location>
        <begin position="135"/>
        <end position="139"/>
    </location>
    <ligand>
        <name>ATP</name>
        <dbReference type="ChEBI" id="CHEBI:30616"/>
    </ligand>
</feature>
<keyword evidence="2" id="KW-0067">ATP-binding</keyword>
<evidence type="ECO:0000256" key="2">
    <source>
        <dbReference type="PIRSR" id="PIRSR000705-3"/>
    </source>
</evidence>
<dbReference type="InterPro" id="IPR002624">
    <property type="entry name" value="DCK/DGK"/>
</dbReference>
<dbReference type="GO" id="GO:0005524">
    <property type="term" value="F:ATP binding"/>
    <property type="evidence" value="ECO:0007669"/>
    <property type="project" value="UniProtKB-KW"/>
</dbReference>
<dbReference type="GO" id="GO:0019136">
    <property type="term" value="F:deoxynucleoside kinase activity"/>
    <property type="evidence" value="ECO:0007669"/>
    <property type="project" value="InterPro"/>
</dbReference>
<name>A0A8F6UAD4_9VIRU</name>
<accession>A0A8F6UAD4</accession>
<dbReference type="Gene3D" id="3.40.50.300">
    <property type="entry name" value="P-loop containing nucleotide triphosphate hydrolases"/>
    <property type="match status" value="1"/>
</dbReference>
<evidence type="ECO:0000256" key="1">
    <source>
        <dbReference type="PIRSR" id="PIRSR000705-1"/>
    </source>
</evidence>
<dbReference type="InterPro" id="IPR031314">
    <property type="entry name" value="DNK_dom"/>
</dbReference>
<evidence type="ECO:0000259" key="3">
    <source>
        <dbReference type="Pfam" id="PF01712"/>
    </source>
</evidence>